<dbReference type="GO" id="GO:0006487">
    <property type="term" value="P:protein N-linked glycosylation"/>
    <property type="evidence" value="ECO:0007669"/>
    <property type="project" value="TreeGrafter"/>
</dbReference>
<evidence type="ECO:0000256" key="1">
    <source>
        <dbReference type="ARBA" id="ARBA00004477"/>
    </source>
</evidence>
<organism evidence="10 11">
    <name type="scientific">Apodospora peruviana</name>
    <dbReference type="NCBI Taxonomy" id="516989"/>
    <lineage>
        <taxon>Eukaryota</taxon>
        <taxon>Fungi</taxon>
        <taxon>Dikarya</taxon>
        <taxon>Ascomycota</taxon>
        <taxon>Pezizomycotina</taxon>
        <taxon>Sordariomycetes</taxon>
        <taxon>Sordariomycetidae</taxon>
        <taxon>Sordariales</taxon>
        <taxon>Lasiosphaeriaceae</taxon>
        <taxon>Apodospora</taxon>
    </lineage>
</organism>
<keyword evidence="4 8" id="KW-0812">Transmembrane</keyword>
<dbReference type="InterPro" id="IPR003038">
    <property type="entry name" value="DAD/Ost2"/>
</dbReference>
<dbReference type="GO" id="GO:0008250">
    <property type="term" value="C:oligosaccharyltransferase complex"/>
    <property type="evidence" value="ECO:0007669"/>
    <property type="project" value="InterPro"/>
</dbReference>
<evidence type="ECO:0000256" key="8">
    <source>
        <dbReference type="RuleBase" id="RU361136"/>
    </source>
</evidence>
<dbReference type="AlphaFoldDB" id="A0AAE0IR60"/>
<evidence type="ECO:0000256" key="2">
    <source>
        <dbReference type="ARBA" id="ARBA00004922"/>
    </source>
</evidence>
<keyword evidence="5 8" id="KW-0256">Endoplasmic reticulum</keyword>
<comment type="similarity">
    <text evidence="3 8">Belongs to the DAD/OST2 family.</text>
</comment>
<evidence type="ECO:0000256" key="6">
    <source>
        <dbReference type="ARBA" id="ARBA00022989"/>
    </source>
</evidence>
<keyword evidence="6 8" id="KW-1133">Transmembrane helix</keyword>
<reference evidence="10" key="2">
    <citation type="submission" date="2023-06" db="EMBL/GenBank/DDBJ databases">
        <authorList>
            <consortium name="Lawrence Berkeley National Laboratory"/>
            <person name="Haridas S."/>
            <person name="Hensen N."/>
            <person name="Bonometti L."/>
            <person name="Westerberg I."/>
            <person name="Brannstrom I.O."/>
            <person name="Guillou S."/>
            <person name="Cros-Aarteil S."/>
            <person name="Calhoun S."/>
            <person name="Kuo A."/>
            <person name="Mondo S."/>
            <person name="Pangilinan J."/>
            <person name="Riley R."/>
            <person name="Labutti K."/>
            <person name="Andreopoulos B."/>
            <person name="Lipzen A."/>
            <person name="Chen C."/>
            <person name="Yanf M."/>
            <person name="Daum C."/>
            <person name="Ng V."/>
            <person name="Clum A."/>
            <person name="Steindorff A."/>
            <person name="Ohm R."/>
            <person name="Martin F."/>
            <person name="Silar P."/>
            <person name="Natvig D."/>
            <person name="Lalanne C."/>
            <person name="Gautier V."/>
            <person name="Ament-Velasquez S.L."/>
            <person name="Kruys A."/>
            <person name="Hutchinson M.I."/>
            <person name="Powell A.J."/>
            <person name="Barry K."/>
            <person name="Miller A.N."/>
            <person name="Grigoriev I.V."/>
            <person name="Debuchy R."/>
            <person name="Gladieux P."/>
            <person name="Thoren M.H."/>
            <person name="Johannesson H."/>
        </authorList>
    </citation>
    <scope>NUCLEOTIDE SEQUENCE</scope>
    <source>
        <strain evidence="10">CBS 118394</strain>
    </source>
</reference>
<comment type="pathway">
    <text evidence="2 8">Protein modification; protein glycosylation.</text>
</comment>
<comment type="caution">
    <text evidence="8">Lacks conserved residue(s) required for the propagation of feature annotation.</text>
</comment>
<feature type="transmembrane region" description="Helical" evidence="8">
    <location>
        <begin position="76"/>
        <end position="96"/>
    </location>
</feature>
<name>A0AAE0IR60_9PEZI</name>
<dbReference type="EMBL" id="JAUEDM010000001">
    <property type="protein sequence ID" value="KAK3329609.1"/>
    <property type="molecule type" value="Genomic_DNA"/>
</dbReference>
<feature type="compositionally biased region" description="Low complexity" evidence="9">
    <location>
        <begin position="11"/>
        <end position="31"/>
    </location>
</feature>
<comment type="caution">
    <text evidence="10">The sequence shown here is derived from an EMBL/GenBank/DDBJ whole genome shotgun (WGS) entry which is preliminary data.</text>
</comment>
<feature type="region of interest" description="Disordered" evidence="9">
    <location>
        <begin position="1"/>
        <end position="31"/>
    </location>
</feature>
<reference evidence="10" key="1">
    <citation type="journal article" date="2023" name="Mol. Phylogenet. Evol.">
        <title>Genome-scale phylogeny and comparative genomics of the fungal order Sordariales.</title>
        <authorList>
            <person name="Hensen N."/>
            <person name="Bonometti L."/>
            <person name="Westerberg I."/>
            <person name="Brannstrom I.O."/>
            <person name="Guillou S."/>
            <person name="Cros-Aarteil S."/>
            <person name="Calhoun S."/>
            <person name="Haridas S."/>
            <person name="Kuo A."/>
            <person name="Mondo S."/>
            <person name="Pangilinan J."/>
            <person name="Riley R."/>
            <person name="LaButti K."/>
            <person name="Andreopoulos B."/>
            <person name="Lipzen A."/>
            <person name="Chen C."/>
            <person name="Yan M."/>
            <person name="Daum C."/>
            <person name="Ng V."/>
            <person name="Clum A."/>
            <person name="Steindorff A."/>
            <person name="Ohm R.A."/>
            <person name="Martin F."/>
            <person name="Silar P."/>
            <person name="Natvig D.O."/>
            <person name="Lalanne C."/>
            <person name="Gautier V."/>
            <person name="Ament-Velasquez S.L."/>
            <person name="Kruys A."/>
            <person name="Hutchinson M.I."/>
            <person name="Powell A.J."/>
            <person name="Barry K."/>
            <person name="Miller A.N."/>
            <person name="Grigoriev I.V."/>
            <person name="Debuchy R."/>
            <person name="Gladieux P."/>
            <person name="Hiltunen Thoren M."/>
            <person name="Johannesson H."/>
        </authorList>
    </citation>
    <scope>NUCLEOTIDE SEQUENCE</scope>
    <source>
        <strain evidence="10">CBS 118394</strain>
    </source>
</reference>
<feature type="transmembrane region" description="Helical" evidence="8">
    <location>
        <begin position="140"/>
        <end position="159"/>
    </location>
</feature>
<evidence type="ECO:0000256" key="7">
    <source>
        <dbReference type="ARBA" id="ARBA00023136"/>
    </source>
</evidence>
<dbReference type="PANTHER" id="PTHR10705">
    <property type="entry name" value="DOLICHYL-DIPHOSPHOOLIGOSACCHARIDE--PROTEIN GLYCOSYLTRANSFERASE SUBUNIT DAD1"/>
    <property type="match status" value="1"/>
</dbReference>
<evidence type="ECO:0000313" key="11">
    <source>
        <dbReference type="Proteomes" id="UP001283341"/>
    </source>
</evidence>
<comment type="function">
    <text evidence="8">Subunit of the oligosaccharyl transferase (OST) complex that catalyzes the initial transfer of a defined glycan (Glc(3)Man(9)GlcNAc(2) in eukaryotes) from the lipid carrier dolichol-pyrophosphate to an asparagine residue within an Asn-X-Ser/Thr consensus motif in nascent polypeptide chains, the first step in protein N-glycosylation. N-glycosylation occurs cotranslationally and the complex associates with the Sec61 complex at the channel-forming translocon complex that mediates protein translocation across the endoplasmic reticulum (ER). All subunits are required for a maximal enzyme activity.</text>
</comment>
<dbReference type="PANTHER" id="PTHR10705:SF0">
    <property type="entry name" value="DOLICHYL-DIPHOSPHOOLIGOSACCHARIDE--PROTEIN GLYCOSYLTRANSFERASE SUBUNIT DAD1"/>
    <property type="match status" value="1"/>
</dbReference>
<evidence type="ECO:0000256" key="5">
    <source>
        <dbReference type="ARBA" id="ARBA00022824"/>
    </source>
</evidence>
<evidence type="ECO:0000256" key="9">
    <source>
        <dbReference type="SAM" id="MobiDB-lite"/>
    </source>
</evidence>
<comment type="subcellular location">
    <subcellularLocation>
        <location evidence="1 8">Endoplasmic reticulum membrane</location>
        <topology evidence="1 8">Multi-pass membrane protein</topology>
    </subcellularLocation>
</comment>
<dbReference type="Pfam" id="PF02109">
    <property type="entry name" value="DAD"/>
    <property type="match status" value="1"/>
</dbReference>
<comment type="subunit">
    <text evidence="8">Component of the oligosaccharyltransferase (OST) complex.</text>
</comment>
<evidence type="ECO:0000313" key="10">
    <source>
        <dbReference type="EMBL" id="KAK3329609.1"/>
    </source>
</evidence>
<proteinExistence type="inferred from homology"/>
<keyword evidence="11" id="KW-1185">Reference proteome</keyword>
<protein>
    <recommendedName>
        <fullName evidence="8">Dolichyl-diphosphooligosaccharide--protein glycosyltransferase subunit OST2</fullName>
        <shortName evidence="8">Oligosaccharyl transferase subunit OST2</shortName>
    </recommendedName>
</protein>
<evidence type="ECO:0000256" key="4">
    <source>
        <dbReference type="ARBA" id="ARBA00022692"/>
    </source>
</evidence>
<evidence type="ECO:0000256" key="3">
    <source>
        <dbReference type="ARBA" id="ARBA00009386"/>
    </source>
</evidence>
<keyword evidence="7 8" id="KW-0472">Membrane</keyword>
<dbReference type="PIRSF" id="PIRSF005588">
    <property type="entry name" value="DAD"/>
    <property type="match status" value="1"/>
</dbReference>
<dbReference type="Proteomes" id="UP001283341">
    <property type="component" value="Unassembled WGS sequence"/>
</dbReference>
<accession>A0AAE0IR60</accession>
<sequence length="160" mass="17488">MAQKHRIPRETTPQTPQAAKTSTTATAPTAAQTTPIVSKQAAAAAKQQINSWDQVVRNLTNYYVDSTPQRTKLIDAFMAFLVVVGALQFLYCVLAGNYPFNAFLSGFSATVGQFVLTASLRIQTNEANKSDFPSVSPERAFADFVACSLILHFFCVNFIN</sequence>
<gene>
    <name evidence="10" type="ORF">B0H66DRAFT_32067</name>
</gene>